<name>A0A3S4T2C6_9FLAO</name>
<dbReference type="Pfam" id="PF06078">
    <property type="entry name" value="DUF937"/>
    <property type="match status" value="1"/>
</dbReference>
<gene>
    <name evidence="1" type="ORF">EPI11_06015</name>
</gene>
<protein>
    <recommendedName>
        <fullName evidence="3">DUF937 domain-containing protein</fullName>
    </recommendedName>
</protein>
<dbReference type="OrthoDB" id="982085at2"/>
<sequence>MLDQLTNLVKQFGTDSVVNNTQIPNEQNEAVMNEASSSILSGLKDMVSNGNISDLAGLFQGNNATDNSNPAVKNITNKLSENLGNKFGLSPDTSANVANNLIPKVMGSLVNKAKDPNDSSFQISDIIGAISGGDSKAGGGIMDAISKYGTQFGLDQNNDGKVDMSDAMAAVSKKSGGLGGFFNKLMGK</sequence>
<dbReference type="InterPro" id="IPR009282">
    <property type="entry name" value="DUF937"/>
</dbReference>
<comment type="caution">
    <text evidence="1">The sequence shown here is derived from an EMBL/GenBank/DDBJ whole genome shotgun (WGS) entry which is preliminary data.</text>
</comment>
<evidence type="ECO:0000313" key="1">
    <source>
        <dbReference type="EMBL" id="RWX01506.1"/>
    </source>
</evidence>
<dbReference type="EMBL" id="SBII01000003">
    <property type="protein sequence ID" value="RWX01506.1"/>
    <property type="molecule type" value="Genomic_DNA"/>
</dbReference>
<reference evidence="1 2" key="1">
    <citation type="submission" date="2019-01" db="EMBL/GenBank/DDBJ databases">
        <title>Flavobacterium sp. nov.,isolated from freshwater.</title>
        <authorList>
            <person name="Zhang R."/>
            <person name="Du Z.-J."/>
        </authorList>
    </citation>
    <scope>NUCLEOTIDE SEQUENCE [LARGE SCALE GENOMIC DNA]</scope>
    <source>
        <strain evidence="1 2">1E403</strain>
    </source>
</reference>
<dbReference type="AlphaFoldDB" id="A0A3S4T2C6"/>
<evidence type="ECO:0008006" key="3">
    <source>
        <dbReference type="Google" id="ProtNLM"/>
    </source>
</evidence>
<proteinExistence type="predicted"/>
<accession>A0A3S4T2C6</accession>
<keyword evidence="2" id="KW-1185">Reference proteome</keyword>
<dbReference type="RefSeq" id="WP_128389043.1">
    <property type="nucleotide sequence ID" value="NZ_SBII01000003.1"/>
</dbReference>
<dbReference type="Proteomes" id="UP000287527">
    <property type="component" value="Unassembled WGS sequence"/>
</dbReference>
<evidence type="ECO:0000313" key="2">
    <source>
        <dbReference type="Proteomes" id="UP000287527"/>
    </source>
</evidence>
<organism evidence="1 2">
    <name type="scientific">Flavobacterium cerinum</name>
    <dbReference type="NCBI Taxonomy" id="2502784"/>
    <lineage>
        <taxon>Bacteria</taxon>
        <taxon>Pseudomonadati</taxon>
        <taxon>Bacteroidota</taxon>
        <taxon>Flavobacteriia</taxon>
        <taxon>Flavobacteriales</taxon>
        <taxon>Flavobacteriaceae</taxon>
        <taxon>Flavobacterium</taxon>
    </lineage>
</organism>